<sequence>MTTVTQPPPVAVPPSRSVLYGVVALAVISLLGGVISVASGLSPSLLDAMGPTGRLSIPIPMIAGQLVLALCAGARRRALALIGSGLVAAALFTGVISGFFDGGYADERLSAGQRAYQVLLVGTLVLVGMLAAVRFVRALRSPASTEVGRQARPALVDTAPARCQALGKLTAQ</sequence>
<protein>
    <submittedName>
        <fullName evidence="2">Uncharacterized protein</fullName>
    </submittedName>
</protein>
<reference evidence="2" key="1">
    <citation type="journal article" date="2014" name="Int. J. Syst. Evol. Microbiol.">
        <title>Complete genome sequence of Corynebacterium casei LMG S-19264T (=DSM 44701T), isolated from a smear-ripened cheese.</title>
        <authorList>
            <consortium name="US DOE Joint Genome Institute (JGI-PGF)"/>
            <person name="Walter F."/>
            <person name="Albersmeier A."/>
            <person name="Kalinowski J."/>
            <person name="Ruckert C."/>
        </authorList>
    </citation>
    <scope>NUCLEOTIDE SEQUENCE</scope>
    <source>
        <strain evidence="2">JCM 19831</strain>
    </source>
</reference>
<organism evidence="2 3">
    <name type="scientific">Dactylosporangium sucinum</name>
    <dbReference type="NCBI Taxonomy" id="1424081"/>
    <lineage>
        <taxon>Bacteria</taxon>
        <taxon>Bacillati</taxon>
        <taxon>Actinomycetota</taxon>
        <taxon>Actinomycetes</taxon>
        <taxon>Micromonosporales</taxon>
        <taxon>Micromonosporaceae</taxon>
        <taxon>Dactylosporangium</taxon>
    </lineage>
</organism>
<comment type="caution">
    <text evidence="2">The sequence shown here is derived from an EMBL/GenBank/DDBJ whole genome shotgun (WGS) entry which is preliminary data.</text>
</comment>
<dbReference type="AlphaFoldDB" id="A0A917WW81"/>
<dbReference type="RefSeq" id="WP_190251512.1">
    <property type="nucleotide sequence ID" value="NZ_BMPI01000019.1"/>
</dbReference>
<keyword evidence="1" id="KW-0472">Membrane</keyword>
<reference evidence="2" key="2">
    <citation type="submission" date="2020-09" db="EMBL/GenBank/DDBJ databases">
        <authorList>
            <person name="Sun Q."/>
            <person name="Ohkuma M."/>
        </authorList>
    </citation>
    <scope>NUCLEOTIDE SEQUENCE</scope>
    <source>
        <strain evidence="2">JCM 19831</strain>
    </source>
</reference>
<evidence type="ECO:0000313" key="3">
    <source>
        <dbReference type="Proteomes" id="UP000642070"/>
    </source>
</evidence>
<proteinExistence type="predicted"/>
<name>A0A917WW81_9ACTN</name>
<gene>
    <name evidence="2" type="ORF">GCM10007977_041180</name>
</gene>
<feature type="transmembrane region" description="Helical" evidence="1">
    <location>
        <begin position="79"/>
        <end position="100"/>
    </location>
</feature>
<keyword evidence="3" id="KW-1185">Reference proteome</keyword>
<feature type="transmembrane region" description="Helical" evidence="1">
    <location>
        <begin position="53"/>
        <end position="72"/>
    </location>
</feature>
<evidence type="ECO:0000313" key="2">
    <source>
        <dbReference type="EMBL" id="GGM35470.1"/>
    </source>
</evidence>
<feature type="transmembrane region" description="Helical" evidence="1">
    <location>
        <begin position="115"/>
        <end position="136"/>
    </location>
</feature>
<keyword evidence="1" id="KW-1133">Transmembrane helix</keyword>
<feature type="transmembrane region" description="Helical" evidence="1">
    <location>
        <begin position="18"/>
        <end position="41"/>
    </location>
</feature>
<accession>A0A917WW81</accession>
<keyword evidence="1" id="KW-0812">Transmembrane</keyword>
<dbReference type="Proteomes" id="UP000642070">
    <property type="component" value="Unassembled WGS sequence"/>
</dbReference>
<dbReference type="EMBL" id="BMPI01000019">
    <property type="protein sequence ID" value="GGM35470.1"/>
    <property type="molecule type" value="Genomic_DNA"/>
</dbReference>
<evidence type="ECO:0000256" key="1">
    <source>
        <dbReference type="SAM" id="Phobius"/>
    </source>
</evidence>